<evidence type="ECO:0000256" key="2">
    <source>
        <dbReference type="ARBA" id="ARBA00022857"/>
    </source>
</evidence>
<dbReference type="PRINTS" id="PR00081">
    <property type="entry name" value="GDHRDH"/>
</dbReference>
<dbReference type="PANTHER" id="PTHR43477">
    <property type="entry name" value="DIHYDROANTICAPSIN 7-DEHYDROGENASE"/>
    <property type="match status" value="1"/>
</dbReference>
<dbReference type="EMBL" id="ML014176">
    <property type="protein sequence ID" value="RKP01340.1"/>
    <property type="molecule type" value="Genomic_DNA"/>
</dbReference>
<organism evidence="4 5">
    <name type="scientific">Caulochytrium protostelioides</name>
    <dbReference type="NCBI Taxonomy" id="1555241"/>
    <lineage>
        <taxon>Eukaryota</taxon>
        <taxon>Fungi</taxon>
        <taxon>Fungi incertae sedis</taxon>
        <taxon>Chytridiomycota</taxon>
        <taxon>Chytridiomycota incertae sedis</taxon>
        <taxon>Chytridiomycetes</taxon>
        <taxon>Caulochytriales</taxon>
        <taxon>Caulochytriaceae</taxon>
        <taxon>Caulochytrium</taxon>
    </lineage>
</organism>
<dbReference type="AlphaFoldDB" id="A0A4P9X8E7"/>
<dbReference type="PRINTS" id="PR00080">
    <property type="entry name" value="SDRFAMILY"/>
</dbReference>
<accession>A0A4P9X8E7</accession>
<proteinExistence type="inferred from homology"/>
<evidence type="ECO:0000256" key="3">
    <source>
        <dbReference type="ARBA" id="ARBA00023002"/>
    </source>
</evidence>
<evidence type="ECO:0008006" key="6">
    <source>
        <dbReference type="Google" id="ProtNLM"/>
    </source>
</evidence>
<keyword evidence="2" id="KW-0521">NADP</keyword>
<dbReference type="InterPro" id="IPR002347">
    <property type="entry name" value="SDR_fam"/>
</dbReference>
<dbReference type="Pfam" id="PF13561">
    <property type="entry name" value="adh_short_C2"/>
    <property type="match status" value="1"/>
</dbReference>
<dbReference type="InterPro" id="IPR036291">
    <property type="entry name" value="NAD(P)-bd_dom_sf"/>
</dbReference>
<dbReference type="GO" id="GO:0016491">
    <property type="term" value="F:oxidoreductase activity"/>
    <property type="evidence" value="ECO:0007669"/>
    <property type="project" value="UniProtKB-KW"/>
</dbReference>
<dbReference type="PANTHER" id="PTHR43477:SF1">
    <property type="entry name" value="DIHYDROANTICAPSIN 7-DEHYDROGENASE"/>
    <property type="match status" value="1"/>
</dbReference>
<dbReference type="OrthoDB" id="1393670at2759"/>
<dbReference type="InterPro" id="IPR051122">
    <property type="entry name" value="SDR_DHRS6-like"/>
</dbReference>
<evidence type="ECO:0000256" key="1">
    <source>
        <dbReference type="ARBA" id="ARBA00006484"/>
    </source>
</evidence>
<name>A0A4P9X8E7_9FUNG</name>
<dbReference type="InterPro" id="IPR020904">
    <property type="entry name" value="Sc_DH/Rdtase_CS"/>
</dbReference>
<keyword evidence="5" id="KW-1185">Reference proteome</keyword>
<gene>
    <name evidence="4" type="ORF">CXG81DRAFT_12148</name>
</gene>
<dbReference type="PROSITE" id="PS00061">
    <property type="entry name" value="ADH_SHORT"/>
    <property type="match status" value="1"/>
</dbReference>
<dbReference type="SUPFAM" id="SSF51735">
    <property type="entry name" value="NAD(P)-binding Rossmann-fold domains"/>
    <property type="match status" value="1"/>
</dbReference>
<evidence type="ECO:0000313" key="5">
    <source>
        <dbReference type="Proteomes" id="UP000274922"/>
    </source>
</evidence>
<reference evidence="5" key="1">
    <citation type="journal article" date="2018" name="Nat. Microbiol.">
        <title>Leveraging single-cell genomics to expand the fungal tree of life.</title>
        <authorList>
            <person name="Ahrendt S.R."/>
            <person name="Quandt C.A."/>
            <person name="Ciobanu D."/>
            <person name="Clum A."/>
            <person name="Salamov A."/>
            <person name="Andreopoulos B."/>
            <person name="Cheng J.F."/>
            <person name="Woyke T."/>
            <person name="Pelin A."/>
            <person name="Henrissat B."/>
            <person name="Reynolds N.K."/>
            <person name="Benny G.L."/>
            <person name="Smith M.E."/>
            <person name="James T.Y."/>
            <person name="Grigoriev I.V."/>
        </authorList>
    </citation>
    <scope>NUCLEOTIDE SEQUENCE [LARGE SCALE GENOMIC DNA]</scope>
    <source>
        <strain evidence="5">ATCC 52028</strain>
    </source>
</reference>
<dbReference type="Proteomes" id="UP000274922">
    <property type="component" value="Unassembled WGS sequence"/>
</dbReference>
<sequence length="131" mass="13306">MLGRRGAAAAPAGEPAADASIVHVGSVLGRRGRAGQAVYSASKAGLEGLTRGLAAEYGPRGIRTNLVAPGWIATAMTDAYPADTVAEIRARIPLGRLGSPDEVADAVMFLVTNRYMNGATLTLDGGLASSL</sequence>
<comment type="similarity">
    <text evidence="1">Belongs to the short-chain dehydrogenases/reductases (SDR) family.</text>
</comment>
<evidence type="ECO:0000313" key="4">
    <source>
        <dbReference type="EMBL" id="RKP01340.1"/>
    </source>
</evidence>
<keyword evidence="3" id="KW-0560">Oxidoreductase</keyword>
<dbReference type="Gene3D" id="3.40.50.720">
    <property type="entry name" value="NAD(P)-binding Rossmann-like Domain"/>
    <property type="match status" value="1"/>
</dbReference>
<dbReference type="STRING" id="1555241.A0A4P9X8E7"/>
<protein>
    <recommendedName>
        <fullName evidence="6">NAD(P)-binding protein</fullName>
    </recommendedName>
</protein>